<dbReference type="InterPro" id="IPR011701">
    <property type="entry name" value="MFS"/>
</dbReference>
<dbReference type="PANTHER" id="PTHR11662:SF399">
    <property type="entry name" value="FI19708P1-RELATED"/>
    <property type="match status" value="1"/>
</dbReference>
<feature type="domain" description="Major facilitator superfamily (MFS) profile" evidence="6">
    <location>
        <begin position="18"/>
        <end position="467"/>
    </location>
</feature>
<evidence type="ECO:0000256" key="3">
    <source>
        <dbReference type="ARBA" id="ARBA00022989"/>
    </source>
</evidence>
<evidence type="ECO:0000256" key="2">
    <source>
        <dbReference type="ARBA" id="ARBA00022692"/>
    </source>
</evidence>
<accession>A0A8J5N1H1</accession>
<proteinExistence type="predicted"/>
<dbReference type="Proteomes" id="UP000747542">
    <property type="component" value="Unassembled WGS sequence"/>
</dbReference>
<sequence length="467" mass="51170">MKPPTLKEQGYLPSRYLVALMAFLGMVFNYMLRVNINLTIVAMVTNDNSTSPVQDVCHFKDDNDQTEDYVRGRLAEVLGARRVFGGAILSASIVTMFVPLAAKSSASTLIAVRILLGLSEGATFPSTHALLATWAPPYERSTLSTIIYAGSQAGTIIGFPLAATIIDSLGWEAVFYIQASLTLVWCAGWFLLVADTPDSDSRISKVERDYIYNSLGGSKEKKAPPVPWRSALTSLPFWAILVAGVGNNWGFYTLLTDLPLYMKQMLQKDIKSNAVLSGLPYLGMWIFSLVVSSVGDRLRQNDTLSTQTVRKTANTIAVTLQGGIYTGFMVNHVDIAPNFAGTLFGITNAAATIPGWVAPMTVGALTNNQQTFGQWRKVFFISAGIFVVDALFFLLYASGKEQEWNKVPEKSVKKDLKDAVVTGQKSPPGVNMLQEGTTDMLDSEAYSKYILNSNFRNSYQNKAFQSE</sequence>
<keyword evidence="2 5" id="KW-0812">Transmembrane</keyword>
<evidence type="ECO:0000256" key="4">
    <source>
        <dbReference type="ARBA" id="ARBA00023136"/>
    </source>
</evidence>
<name>A0A8J5N1H1_HOMAM</name>
<feature type="transmembrane region" description="Helical" evidence="5">
    <location>
        <begin position="275"/>
        <end position="295"/>
    </location>
</feature>
<evidence type="ECO:0000256" key="1">
    <source>
        <dbReference type="ARBA" id="ARBA00004141"/>
    </source>
</evidence>
<dbReference type="SUPFAM" id="SSF103473">
    <property type="entry name" value="MFS general substrate transporter"/>
    <property type="match status" value="1"/>
</dbReference>
<dbReference type="Pfam" id="PF07690">
    <property type="entry name" value="MFS_1"/>
    <property type="match status" value="1"/>
</dbReference>
<keyword evidence="8" id="KW-1185">Reference proteome</keyword>
<feature type="transmembrane region" description="Helical" evidence="5">
    <location>
        <begin position="83"/>
        <end position="102"/>
    </location>
</feature>
<evidence type="ECO:0000256" key="5">
    <source>
        <dbReference type="SAM" id="Phobius"/>
    </source>
</evidence>
<comment type="caution">
    <text evidence="7">The sequence shown here is derived from an EMBL/GenBank/DDBJ whole genome shotgun (WGS) entry which is preliminary data.</text>
</comment>
<protein>
    <submittedName>
        <fullName evidence="7">Inorganic phosphate cotransporter-like 7</fullName>
    </submittedName>
</protein>
<keyword evidence="4 5" id="KW-0472">Membrane</keyword>
<feature type="transmembrane region" description="Helical" evidence="5">
    <location>
        <begin position="12"/>
        <end position="32"/>
    </location>
</feature>
<evidence type="ECO:0000313" key="7">
    <source>
        <dbReference type="EMBL" id="KAG7171475.1"/>
    </source>
</evidence>
<dbReference type="PANTHER" id="PTHR11662">
    <property type="entry name" value="SOLUTE CARRIER FAMILY 17"/>
    <property type="match status" value="1"/>
</dbReference>
<dbReference type="InterPro" id="IPR036259">
    <property type="entry name" value="MFS_trans_sf"/>
</dbReference>
<dbReference type="GO" id="GO:0006820">
    <property type="term" value="P:monoatomic anion transport"/>
    <property type="evidence" value="ECO:0007669"/>
    <property type="project" value="TreeGrafter"/>
</dbReference>
<feature type="transmembrane region" description="Helical" evidence="5">
    <location>
        <begin position="235"/>
        <end position="255"/>
    </location>
</feature>
<comment type="subcellular location">
    <subcellularLocation>
        <location evidence="1">Membrane</location>
        <topology evidence="1">Multi-pass membrane protein</topology>
    </subcellularLocation>
</comment>
<dbReference type="GO" id="GO:0022857">
    <property type="term" value="F:transmembrane transporter activity"/>
    <property type="evidence" value="ECO:0007669"/>
    <property type="project" value="InterPro"/>
</dbReference>
<keyword evidence="3 5" id="KW-1133">Transmembrane helix</keyword>
<feature type="transmembrane region" description="Helical" evidence="5">
    <location>
        <begin position="378"/>
        <end position="397"/>
    </location>
</feature>
<evidence type="ECO:0000313" key="8">
    <source>
        <dbReference type="Proteomes" id="UP000747542"/>
    </source>
</evidence>
<evidence type="ECO:0000259" key="6">
    <source>
        <dbReference type="PROSITE" id="PS50850"/>
    </source>
</evidence>
<feature type="transmembrane region" description="Helical" evidence="5">
    <location>
        <begin position="114"/>
        <end position="134"/>
    </location>
</feature>
<dbReference type="PROSITE" id="PS50850">
    <property type="entry name" value="MFS"/>
    <property type="match status" value="1"/>
</dbReference>
<reference evidence="7" key="1">
    <citation type="journal article" date="2021" name="Sci. Adv.">
        <title>The American lobster genome reveals insights on longevity, neural, and immune adaptations.</title>
        <authorList>
            <person name="Polinski J.M."/>
            <person name="Zimin A.V."/>
            <person name="Clark K.F."/>
            <person name="Kohn A.B."/>
            <person name="Sadowski N."/>
            <person name="Timp W."/>
            <person name="Ptitsyn A."/>
            <person name="Khanna P."/>
            <person name="Romanova D.Y."/>
            <person name="Williams P."/>
            <person name="Greenwood S.J."/>
            <person name="Moroz L.L."/>
            <person name="Walt D.R."/>
            <person name="Bodnar A.G."/>
        </authorList>
    </citation>
    <scope>NUCLEOTIDE SEQUENCE</scope>
    <source>
        <strain evidence="7">GMGI-L3</strain>
    </source>
</reference>
<dbReference type="CDD" id="cd17318">
    <property type="entry name" value="MFS_SLC17"/>
    <property type="match status" value="1"/>
</dbReference>
<feature type="transmembrane region" description="Helical" evidence="5">
    <location>
        <begin position="173"/>
        <end position="192"/>
    </location>
</feature>
<dbReference type="EMBL" id="JAHLQT010012106">
    <property type="protein sequence ID" value="KAG7171475.1"/>
    <property type="molecule type" value="Genomic_DNA"/>
</dbReference>
<dbReference type="GO" id="GO:0016020">
    <property type="term" value="C:membrane"/>
    <property type="evidence" value="ECO:0007669"/>
    <property type="project" value="UniProtKB-SubCell"/>
</dbReference>
<gene>
    <name evidence="7" type="primary">Pht-L7</name>
    <name evidence="7" type="ORF">Hamer_G018594</name>
</gene>
<organism evidence="7 8">
    <name type="scientific">Homarus americanus</name>
    <name type="common">American lobster</name>
    <dbReference type="NCBI Taxonomy" id="6706"/>
    <lineage>
        <taxon>Eukaryota</taxon>
        <taxon>Metazoa</taxon>
        <taxon>Ecdysozoa</taxon>
        <taxon>Arthropoda</taxon>
        <taxon>Crustacea</taxon>
        <taxon>Multicrustacea</taxon>
        <taxon>Malacostraca</taxon>
        <taxon>Eumalacostraca</taxon>
        <taxon>Eucarida</taxon>
        <taxon>Decapoda</taxon>
        <taxon>Pleocyemata</taxon>
        <taxon>Astacidea</taxon>
        <taxon>Nephropoidea</taxon>
        <taxon>Nephropidae</taxon>
        <taxon>Homarus</taxon>
    </lineage>
</organism>
<dbReference type="InterPro" id="IPR020846">
    <property type="entry name" value="MFS_dom"/>
</dbReference>
<dbReference type="InterPro" id="IPR050382">
    <property type="entry name" value="MFS_Na/Anion_cotransporter"/>
</dbReference>
<feature type="transmembrane region" description="Helical" evidence="5">
    <location>
        <begin position="146"/>
        <end position="166"/>
    </location>
</feature>
<dbReference type="Gene3D" id="1.20.1250.20">
    <property type="entry name" value="MFS general substrate transporter like domains"/>
    <property type="match status" value="2"/>
</dbReference>
<dbReference type="AlphaFoldDB" id="A0A8J5N1H1"/>